<dbReference type="Proteomes" id="UP000465609">
    <property type="component" value="Chromosome"/>
</dbReference>
<name>A0ABN5Z0V9_9MYCO</name>
<proteinExistence type="predicted"/>
<dbReference type="RefSeq" id="WP_138230110.1">
    <property type="nucleotide sequence ID" value="NZ_AP022577.1"/>
</dbReference>
<keyword evidence="1" id="KW-0732">Signal</keyword>
<sequence length="237" mass="25068">MSGWVAAVGAVLSALIASVALAVALRAKEVAESANKIANQGNDLAQTANGVAEAGNALAQSANETAANALGEAEKANEIASASNRLAGDANEIAERALRVAQDDVPYKWVLCVGDDGNAVVTNDCGHHALQVTVALESGGRVIAEHAVEDFDPFGKITLDVWGVLGQHFETVRSHPVVHAHREGGLVFAGRNGEPVCITFRAHMRWRTEQDIPRTSVVKEVLCHQMTHDGLKRVTDD</sequence>
<evidence type="ECO:0000256" key="1">
    <source>
        <dbReference type="SAM" id="SignalP"/>
    </source>
</evidence>
<gene>
    <name evidence="2" type="ORF">MAUB_55980</name>
</gene>
<evidence type="ECO:0000313" key="2">
    <source>
        <dbReference type="EMBL" id="BBX87725.1"/>
    </source>
</evidence>
<dbReference type="EMBL" id="AP022577">
    <property type="protein sequence ID" value="BBX87725.1"/>
    <property type="molecule type" value="Genomic_DNA"/>
</dbReference>
<evidence type="ECO:0000313" key="3">
    <source>
        <dbReference type="Proteomes" id="UP000465609"/>
    </source>
</evidence>
<keyword evidence="3" id="KW-1185">Reference proteome</keyword>
<feature type="signal peptide" evidence="1">
    <location>
        <begin position="1"/>
        <end position="22"/>
    </location>
</feature>
<feature type="chain" id="PRO_5046220726" evidence="1">
    <location>
        <begin position="23"/>
        <end position="237"/>
    </location>
</feature>
<accession>A0ABN5Z0V9</accession>
<protein>
    <submittedName>
        <fullName evidence="2">Uncharacterized protein</fullName>
    </submittedName>
</protein>
<organism evidence="2 3">
    <name type="scientific">Mycolicibacterium aubagnense</name>
    <dbReference type="NCBI Taxonomy" id="319707"/>
    <lineage>
        <taxon>Bacteria</taxon>
        <taxon>Bacillati</taxon>
        <taxon>Actinomycetota</taxon>
        <taxon>Actinomycetes</taxon>
        <taxon>Mycobacteriales</taxon>
        <taxon>Mycobacteriaceae</taxon>
        <taxon>Mycolicibacterium</taxon>
    </lineage>
</organism>
<reference evidence="2 3" key="1">
    <citation type="journal article" date="2019" name="Emerg. Microbes Infect.">
        <title>Comprehensive subspecies identification of 175 nontuberculous mycobacteria species based on 7547 genomic profiles.</title>
        <authorList>
            <person name="Matsumoto Y."/>
            <person name="Kinjo T."/>
            <person name="Motooka D."/>
            <person name="Nabeya D."/>
            <person name="Jung N."/>
            <person name="Uechi K."/>
            <person name="Horii T."/>
            <person name="Iida T."/>
            <person name="Fujita J."/>
            <person name="Nakamura S."/>
        </authorList>
    </citation>
    <scope>NUCLEOTIDE SEQUENCE [LARGE SCALE GENOMIC DNA]</scope>
    <source>
        <strain evidence="2 3">JCM 15296</strain>
    </source>
</reference>